<dbReference type="AlphaFoldDB" id="A0A382SPJ2"/>
<sequence length="132" mass="14284">MKLNTQLCKTLNIEYPLMLAGMGPVAGGIVGPVATAELAAAVSNAGGLGVLGGTGYSPRRLREEIEKVRALTNRPFGVDLLLPANYMSGVEKKTKDLRELVPDEIKKGLREILENLDISWIEAPDEPTIQRE</sequence>
<dbReference type="Pfam" id="PF03060">
    <property type="entry name" value="NMO"/>
    <property type="match status" value="1"/>
</dbReference>
<reference evidence="1" key="1">
    <citation type="submission" date="2018-05" db="EMBL/GenBank/DDBJ databases">
        <authorList>
            <person name="Lanie J.A."/>
            <person name="Ng W.-L."/>
            <person name="Kazmierczak K.M."/>
            <person name="Andrzejewski T.M."/>
            <person name="Davidsen T.M."/>
            <person name="Wayne K.J."/>
            <person name="Tettelin H."/>
            <person name="Glass J.I."/>
            <person name="Rusch D."/>
            <person name="Podicherti R."/>
            <person name="Tsui H.-C.T."/>
            <person name="Winkler M.E."/>
        </authorList>
    </citation>
    <scope>NUCLEOTIDE SEQUENCE</scope>
</reference>
<name>A0A382SPJ2_9ZZZZ</name>
<dbReference type="Gene3D" id="3.20.20.70">
    <property type="entry name" value="Aldolase class I"/>
    <property type="match status" value="1"/>
</dbReference>
<dbReference type="PANTHER" id="PTHR32332">
    <property type="entry name" value="2-NITROPROPANE DIOXYGENASE"/>
    <property type="match status" value="1"/>
</dbReference>
<organism evidence="1">
    <name type="scientific">marine metagenome</name>
    <dbReference type="NCBI Taxonomy" id="408172"/>
    <lineage>
        <taxon>unclassified sequences</taxon>
        <taxon>metagenomes</taxon>
        <taxon>ecological metagenomes</taxon>
    </lineage>
</organism>
<proteinExistence type="predicted"/>
<feature type="non-terminal residue" evidence="1">
    <location>
        <position position="132"/>
    </location>
</feature>
<evidence type="ECO:0000313" key="1">
    <source>
        <dbReference type="EMBL" id="SVD11756.1"/>
    </source>
</evidence>
<accession>A0A382SPJ2</accession>
<dbReference type="InterPro" id="IPR013785">
    <property type="entry name" value="Aldolase_TIM"/>
</dbReference>
<protein>
    <submittedName>
        <fullName evidence="1">Uncharacterized protein</fullName>
    </submittedName>
</protein>
<dbReference type="SUPFAM" id="SSF51412">
    <property type="entry name" value="Inosine monophosphate dehydrogenase (IMPDH)"/>
    <property type="match status" value="1"/>
</dbReference>
<dbReference type="EMBL" id="UINC01130598">
    <property type="protein sequence ID" value="SVD11756.1"/>
    <property type="molecule type" value="Genomic_DNA"/>
</dbReference>
<gene>
    <name evidence="1" type="ORF">METZ01_LOCUS364610</name>
</gene>